<name>A0A239AD59_9FLAO</name>
<accession>A0A239AD59</accession>
<keyword evidence="2" id="KW-1185">Reference proteome</keyword>
<dbReference type="RefSeq" id="WP_089372101.1">
    <property type="nucleotide sequence ID" value="NZ_BMEP01000007.1"/>
</dbReference>
<dbReference type="EMBL" id="FZNY01000004">
    <property type="protein sequence ID" value="SNR92843.1"/>
    <property type="molecule type" value="Genomic_DNA"/>
</dbReference>
<sequence>MKKITHESYINKHALDIALLPSDVQQKIGVFEKMLALEETIEKHDEQELENRLFALDKEITDELKELKPLYKTYQSDHNITKQDNPKQEKLKISDDQTILAQLVASKKNKSVMLSSLRALGFKGELGKVTIFGKYRITRVSFCFYCYTITEIVK</sequence>
<evidence type="ECO:0000313" key="2">
    <source>
        <dbReference type="Proteomes" id="UP000198379"/>
    </source>
</evidence>
<protein>
    <submittedName>
        <fullName evidence="1">Uncharacterized protein</fullName>
    </submittedName>
</protein>
<gene>
    <name evidence="1" type="ORF">SAMN06265376_104296</name>
</gene>
<organism evidence="1 2">
    <name type="scientific">Dokdonia pacifica</name>
    <dbReference type="NCBI Taxonomy" id="1627892"/>
    <lineage>
        <taxon>Bacteria</taxon>
        <taxon>Pseudomonadati</taxon>
        <taxon>Bacteroidota</taxon>
        <taxon>Flavobacteriia</taxon>
        <taxon>Flavobacteriales</taxon>
        <taxon>Flavobacteriaceae</taxon>
        <taxon>Dokdonia</taxon>
    </lineage>
</organism>
<dbReference type="OrthoDB" id="1163652at2"/>
<dbReference type="Proteomes" id="UP000198379">
    <property type="component" value="Unassembled WGS sequence"/>
</dbReference>
<proteinExistence type="predicted"/>
<reference evidence="1 2" key="1">
    <citation type="submission" date="2017-06" db="EMBL/GenBank/DDBJ databases">
        <authorList>
            <person name="Kim H.J."/>
            <person name="Triplett B.A."/>
        </authorList>
    </citation>
    <scope>NUCLEOTIDE SEQUENCE [LARGE SCALE GENOMIC DNA]</scope>
    <source>
        <strain evidence="1 2">DSM 25597</strain>
    </source>
</reference>
<evidence type="ECO:0000313" key="1">
    <source>
        <dbReference type="EMBL" id="SNR92843.1"/>
    </source>
</evidence>
<dbReference type="AlphaFoldDB" id="A0A239AD59"/>